<feature type="non-terminal residue" evidence="1">
    <location>
        <position position="1"/>
    </location>
</feature>
<sequence length="72" mass="8350">EKHISISADRYINKALEKHHISSFREPILVTSEITQKTPQRMPKEEVYAISDDGIPNNIIELVLIYEEIKSE</sequence>
<name>A0A0F9JS44_9ZZZZ</name>
<accession>A0A0F9JS44</accession>
<evidence type="ECO:0000313" key="1">
    <source>
        <dbReference type="EMBL" id="KKM72493.1"/>
    </source>
</evidence>
<proteinExistence type="predicted"/>
<comment type="caution">
    <text evidence="1">The sequence shown here is derived from an EMBL/GenBank/DDBJ whole genome shotgun (WGS) entry which is preliminary data.</text>
</comment>
<organism evidence="1">
    <name type="scientific">marine sediment metagenome</name>
    <dbReference type="NCBI Taxonomy" id="412755"/>
    <lineage>
        <taxon>unclassified sequences</taxon>
        <taxon>metagenomes</taxon>
        <taxon>ecological metagenomes</taxon>
    </lineage>
</organism>
<dbReference type="AlphaFoldDB" id="A0A0F9JS44"/>
<dbReference type="EMBL" id="LAZR01009459">
    <property type="protein sequence ID" value="KKM72493.1"/>
    <property type="molecule type" value="Genomic_DNA"/>
</dbReference>
<protein>
    <submittedName>
        <fullName evidence="1">Uncharacterized protein</fullName>
    </submittedName>
</protein>
<gene>
    <name evidence="1" type="ORF">LCGC14_1419960</name>
</gene>
<reference evidence="1" key="1">
    <citation type="journal article" date="2015" name="Nature">
        <title>Complex archaea that bridge the gap between prokaryotes and eukaryotes.</title>
        <authorList>
            <person name="Spang A."/>
            <person name="Saw J.H."/>
            <person name="Jorgensen S.L."/>
            <person name="Zaremba-Niedzwiedzka K."/>
            <person name="Martijn J."/>
            <person name="Lind A.E."/>
            <person name="van Eijk R."/>
            <person name="Schleper C."/>
            <person name="Guy L."/>
            <person name="Ettema T.J."/>
        </authorList>
    </citation>
    <scope>NUCLEOTIDE SEQUENCE</scope>
</reference>